<dbReference type="EC" id="2.7.8.13" evidence="7"/>
<keyword evidence="3 7" id="KW-0808">Transferase</keyword>
<evidence type="ECO:0000256" key="8">
    <source>
        <dbReference type="PIRSR" id="PIRSR600715-1"/>
    </source>
</evidence>
<keyword evidence="7" id="KW-0573">Peptidoglycan synthesis</keyword>
<evidence type="ECO:0000256" key="2">
    <source>
        <dbReference type="ARBA" id="ARBA00005583"/>
    </source>
</evidence>
<dbReference type="GO" id="GO:0071555">
    <property type="term" value="P:cell wall organization"/>
    <property type="evidence" value="ECO:0007669"/>
    <property type="project" value="UniProtKB-KW"/>
</dbReference>
<keyword evidence="7" id="KW-0131">Cell cycle</keyword>
<evidence type="ECO:0000256" key="7">
    <source>
        <dbReference type="HAMAP-Rule" id="MF_00038"/>
    </source>
</evidence>
<feature type="transmembrane region" description="Helical" evidence="7">
    <location>
        <begin position="251"/>
        <end position="268"/>
    </location>
</feature>
<dbReference type="Pfam" id="PF00953">
    <property type="entry name" value="Glycos_transf_4"/>
    <property type="match status" value="1"/>
</dbReference>
<keyword evidence="7" id="KW-0961">Cell wall biogenesis/degradation</keyword>
<dbReference type="HAMAP" id="MF_00038">
    <property type="entry name" value="MraY"/>
    <property type="match status" value="1"/>
</dbReference>
<evidence type="ECO:0000256" key="4">
    <source>
        <dbReference type="ARBA" id="ARBA00022692"/>
    </source>
</evidence>
<dbReference type="InterPro" id="IPR018480">
    <property type="entry name" value="PNAcMuramoyl-5peptid_Trfase_CS"/>
</dbReference>
<evidence type="ECO:0000256" key="3">
    <source>
        <dbReference type="ARBA" id="ARBA00022679"/>
    </source>
</evidence>
<keyword evidence="7" id="KW-0133">Cell shape</keyword>
<comment type="pathway">
    <text evidence="7">Cell wall biogenesis; peptidoglycan biosynthesis.</text>
</comment>
<keyword evidence="7" id="KW-1003">Cell membrane</keyword>
<dbReference type="GO" id="GO:0008360">
    <property type="term" value="P:regulation of cell shape"/>
    <property type="evidence" value="ECO:0007669"/>
    <property type="project" value="UniProtKB-KW"/>
</dbReference>
<dbReference type="GO" id="GO:0046872">
    <property type="term" value="F:metal ion binding"/>
    <property type="evidence" value="ECO:0007669"/>
    <property type="project" value="UniProtKB-KW"/>
</dbReference>
<organism evidence="9 10">
    <name type="scientific">candidate division WS6 bacterium OLB21</name>
    <dbReference type="NCBI Taxonomy" id="1617427"/>
    <lineage>
        <taxon>Bacteria</taxon>
        <taxon>Candidatus Dojkabacteria</taxon>
    </lineage>
</organism>
<dbReference type="GO" id="GO:0051301">
    <property type="term" value="P:cell division"/>
    <property type="evidence" value="ECO:0007669"/>
    <property type="project" value="UniProtKB-KW"/>
</dbReference>
<dbReference type="InterPro" id="IPR000715">
    <property type="entry name" value="Glycosyl_transferase_4"/>
</dbReference>
<dbReference type="AlphaFoldDB" id="A0A136KLB8"/>
<feature type="transmembrane region" description="Helical" evidence="7">
    <location>
        <begin position="57"/>
        <end position="78"/>
    </location>
</feature>
<dbReference type="PANTHER" id="PTHR22926:SF5">
    <property type="entry name" value="PHOSPHO-N-ACETYLMURAMOYL-PENTAPEPTIDE-TRANSFERASE HOMOLOG"/>
    <property type="match status" value="1"/>
</dbReference>
<proteinExistence type="inferred from homology"/>
<feature type="binding site" evidence="8">
    <location>
        <position position="219"/>
    </location>
    <ligand>
        <name>Mg(2+)</name>
        <dbReference type="ChEBI" id="CHEBI:18420"/>
    </ligand>
</feature>
<feature type="transmembrane region" description="Helical" evidence="7">
    <location>
        <begin position="189"/>
        <end position="215"/>
    </location>
</feature>
<comment type="similarity">
    <text evidence="2 7">Belongs to the glycosyltransferase 4 family. MraY subfamily.</text>
</comment>
<comment type="subcellular location">
    <subcellularLocation>
        <location evidence="7">Cell membrane</location>
        <topology evidence="7">Multi-pass membrane protein</topology>
    </subcellularLocation>
    <subcellularLocation>
        <location evidence="1">Membrane</location>
        <topology evidence="1">Multi-pass membrane protein</topology>
    </subcellularLocation>
</comment>
<feature type="transmembrane region" description="Helical" evidence="7">
    <location>
        <begin position="165"/>
        <end position="183"/>
    </location>
</feature>
<feature type="transmembrane region" description="Helical" evidence="7">
    <location>
        <begin position="84"/>
        <end position="108"/>
    </location>
</feature>
<dbReference type="InterPro" id="IPR003524">
    <property type="entry name" value="PNAcMuramoyl-5peptid_Trfase"/>
</dbReference>
<evidence type="ECO:0000256" key="6">
    <source>
        <dbReference type="ARBA" id="ARBA00023136"/>
    </source>
</evidence>
<dbReference type="GO" id="GO:0008963">
    <property type="term" value="F:phospho-N-acetylmuramoyl-pentapeptide-transferase activity"/>
    <property type="evidence" value="ECO:0007669"/>
    <property type="project" value="UniProtKB-UniRule"/>
</dbReference>
<evidence type="ECO:0000313" key="10">
    <source>
        <dbReference type="Proteomes" id="UP000070449"/>
    </source>
</evidence>
<gene>
    <name evidence="7 9" type="primary">mraY</name>
    <name evidence="9" type="ORF">UZ20_WS6002000031</name>
</gene>
<feature type="transmembrane region" description="Helical" evidence="7">
    <location>
        <begin position="12"/>
        <end position="36"/>
    </location>
</feature>
<keyword evidence="7 8" id="KW-0460">Magnesium</keyword>
<evidence type="ECO:0000256" key="5">
    <source>
        <dbReference type="ARBA" id="ARBA00022989"/>
    </source>
</evidence>
<accession>A0A136KLB8</accession>
<evidence type="ECO:0000256" key="1">
    <source>
        <dbReference type="ARBA" id="ARBA00004141"/>
    </source>
</evidence>
<comment type="function">
    <text evidence="7">Catalyzes the initial step of the lipid cycle reactions in the biosynthesis of the cell wall peptidoglycan: transfers peptidoglycan precursor phospho-MurNAc-pentapeptide from UDP-MurNAc-pentapeptide onto the lipid carrier undecaprenyl phosphate, yielding undecaprenyl-pyrophosphoryl-MurNAc-pentapeptide, known as lipid I.</text>
</comment>
<evidence type="ECO:0000313" key="9">
    <source>
        <dbReference type="EMBL" id="KXK10209.1"/>
    </source>
</evidence>
<dbReference type="EMBL" id="JYPD01000007">
    <property type="protein sequence ID" value="KXK10209.1"/>
    <property type="molecule type" value="Genomic_DNA"/>
</dbReference>
<feature type="binding site" evidence="8">
    <location>
        <position position="279"/>
    </location>
    <ligand>
        <name>Mg(2+)</name>
        <dbReference type="ChEBI" id="CHEBI:18420"/>
    </ligand>
</feature>
<dbReference type="UniPathway" id="UPA00219"/>
<reference evidence="9 10" key="1">
    <citation type="submission" date="2015-02" db="EMBL/GenBank/DDBJ databases">
        <title>Improved understanding of the partial-nitritation anammox process through 23 genomes representing the majority of the microbial community.</title>
        <authorList>
            <person name="Speth D.R."/>
            <person name="In T Zandt M."/>
            <person name="Guerrero Cruz S."/>
            <person name="Jetten M.S."/>
            <person name="Dutilh B.E."/>
        </authorList>
    </citation>
    <scope>NUCLEOTIDE SEQUENCE [LARGE SCALE GENOMIC DNA]</scope>
    <source>
        <strain evidence="9">OLB21</strain>
    </source>
</reference>
<feature type="transmembrane region" description="Helical" evidence="7">
    <location>
        <begin position="350"/>
        <end position="370"/>
    </location>
</feature>
<keyword evidence="7" id="KW-0132">Cell division</keyword>
<keyword evidence="4 7" id="KW-0812">Transmembrane</keyword>
<comment type="caution">
    <text evidence="9">The sequence shown here is derived from an EMBL/GenBank/DDBJ whole genome shotgun (WGS) entry which is preliminary data.</text>
</comment>
<feature type="transmembrane region" description="Helical" evidence="7">
    <location>
        <begin position="227"/>
        <end position="245"/>
    </location>
</feature>
<protein>
    <recommendedName>
        <fullName evidence="7">Phospho-N-acetylmuramoyl-pentapeptide-transferase</fullName>
        <ecNumber evidence="7">2.7.8.13</ecNumber>
    </recommendedName>
    <alternativeName>
        <fullName evidence="7">UDP-MurNAc-pentapeptide phosphotransferase</fullName>
    </alternativeName>
</protein>
<dbReference type="STRING" id="1617427.UZ20_WS6002000031"/>
<dbReference type="Proteomes" id="UP000070449">
    <property type="component" value="Unassembled WGS sequence"/>
</dbReference>
<comment type="cofactor">
    <cofactor evidence="7 8">
        <name>Mg(2+)</name>
        <dbReference type="ChEBI" id="CHEBI:18420"/>
    </cofactor>
</comment>
<dbReference type="GO" id="GO:0051992">
    <property type="term" value="F:UDP-N-acetylmuramoyl-L-alanyl-D-glutamyl-meso-2,6-diaminopimelyl-D-alanyl-D-alanine:undecaprenyl-phosphate transferase activity"/>
    <property type="evidence" value="ECO:0007669"/>
    <property type="project" value="RHEA"/>
</dbReference>
<keyword evidence="7 8" id="KW-0479">Metal-binding</keyword>
<comment type="catalytic activity">
    <reaction evidence="7">
        <text>UDP-N-acetyl-alpha-D-muramoyl-L-alanyl-gamma-D-glutamyl-meso-2,6-diaminopimeloyl-D-alanyl-D-alanine + di-trans,octa-cis-undecaprenyl phosphate = di-trans,octa-cis-undecaprenyl diphospho-N-acetyl-alpha-D-muramoyl-L-alanyl-D-glutamyl-meso-2,6-diaminopimeloyl-D-alanyl-D-alanine + UMP</text>
        <dbReference type="Rhea" id="RHEA:28386"/>
        <dbReference type="ChEBI" id="CHEBI:57865"/>
        <dbReference type="ChEBI" id="CHEBI:60392"/>
        <dbReference type="ChEBI" id="CHEBI:61386"/>
        <dbReference type="ChEBI" id="CHEBI:61387"/>
        <dbReference type="EC" id="2.7.8.13"/>
    </reaction>
</comment>
<name>A0A136KLB8_9BACT</name>
<keyword evidence="5 7" id="KW-1133">Transmembrane helix</keyword>
<sequence length="371" mass="40695">MLINNTDVFGIATLAIVSLLLSGVFAFPIINLLYKLKILRHFDVDFSALIESRKQKIGTPIMGGLIFILPVLIINAILNWNSLTAVPLLIFASAALLGALDDILNIFGRARKIRSIKRTLKLITVHKSILVRLKLLLVFPWNLYSRAVHVFESNPGKGLFGHEKLLIQIILGALLGYWMYSNLPIAGNLWIPFGLTIDLGILIIPFAIIAMIGMINAVNISDGLDGLSAGMLTPAFAGLLAIAVIEGNEPIAILCASIVGALITYLYFNIPPARVQMGDTGSFAAGALLTAIAFALGKPLLLLIIGLPFVVEFMSTFLQSIFRRLLGRRLLLMAPLHHHLEMLGWGEEKVVMRFWLFALASAVFAVWIYFI</sequence>
<dbReference type="GO" id="GO:0009252">
    <property type="term" value="P:peptidoglycan biosynthetic process"/>
    <property type="evidence" value="ECO:0007669"/>
    <property type="project" value="UniProtKB-UniRule"/>
</dbReference>
<dbReference type="PANTHER" id="PTHR22926">
    <property type="entry name" value="PHOSPHO-N-ACETYLMURAMOYL-PENTAPEPTIDE-TRANSFERASE"/>
    <property type="match status" value="1"/>
</dbReference>
<dbReference type="GO" id="GO:0005886">
    <property type="term" value="C:plasma membrane"/>
    <property type="evidence" value="ECO:0007669"/>
    <property type="project" value="UniProtKB-SubCell"/>
</dbReference>
<dbReference type="PROSITE" id="PS01348">
    <property type="entry name" value="MRAY_2"/>
    <property type="match status" value="1"/>
</dbReference>
<keyword evidence="6 7" id="KW-0472">Membrane</keyword>